<protein>
    <recommendedName>
        <fullName evidence="4">Serine protease</fullName>
    </recommendedName>
</protein>
<evidence type="ECO:0008006" key="4">
    <source>
        <dbReference type="Google" id="ProtNLM"/>
    </source>
</evidence>
<dbReference type="OrthoDB" id="5928962at2"/>
<comment type="caution">
    <text evidence="2">The sequence shown here is derived from an EMBL/GenBank/DDBJ whole genome shotgun (WGS) entry which is preliminary data.</text>
</comment>
<dbReference type="InterPro" id="IPR043504">
    <property type="entry name" value="Peptidase_S1_PA_chymotrypsin"/>
</dbReference>
<evidence type="ECO:0000256" key="1">
    <source>
        <dbReference type="SAM" id="MobiDB-lite"/>
    </source>
</evidence>
<keyword evidence="3" id="KW-1185">Reference proteome</keyword>
<dbReference type="AlphaFoldDB" id="A0A2M9D1C3"/>
<dbReference type="EMBL" id="PGFE01000001">
    <property type="protein sequence ID" value="PJJ77885.1"/>
    <property type="molecule type" value="Genomic_DNA"/>
</dbReference>
<reference evidence="2 3" key="1">
    <citation type="submission" date="2017-11" db="EMBL/GenBank/DDBJ databases">
        <title>Genomic Encyclopedia of Archaeal and Bacterial Type Strains, Phase II (KMG-II): From Individual Species to Whole Genera.</title>
        <authorList>
            <person name="Goeker M."/>
        </authorList>
    </citation>
    <scope>NUCLEOTIDE SEQUENCE [LARGE SCALE GENOMIC DNA]</scope>
    <source>
        <strain evidence="2 3">DSM 25478</strain>
    </source>
</reference>
<dbReference type="RefSeq" id="WP_157802518.1">
    <property type="nucleotide sequence ID" value="NZ_BOOX01000010.1"/>
</dbReference>
<feature type="region of interest" description="Disordered" evidence="1">
    <location>
        <begin position="1"/>
        <end position="20"/>
    </location>
</feature>
<dbReference type="Proteomes" id="UP000231693">
    <property type="component" value="Unassembled WGS sequence"/>
</dbReference>
<name>A0A2M9D1C3_9CELL</name>
<dbReference type="SUPFAM" id="SSF50494">
    <property type="entry name" value="Trypsin-like serine proteases"/>
    <property type="match status" value="1"/>
</dbReference>
<gene>
    <name evidence="2" type="ORF">CLV28_1111</name>
</gene>
<accession>A0A2M9D1C3</accession>
<dbReference type="Gene3D" id="2.40.10.10">
    <property type="entry name" value="Trypsin-like serine proteases"/>
    <property type="match status" value="2"/>
</dbReference>
<dbReference type="PANTHER" id="PTHR36234:SF5">
    <property type="entry name" value="LYSYL ENDOPEPTIDASE"/>
    <property type="match status" value="1"/>
</dbReference>
<dbReference type="InterPro" id="IPR009003">
    <property type="entry name" value="Peptidase_S1_PA"/>
</dbReference>
<organism evidence="2 3">
    <name type="scientific">Sediminihabitans luteus</name>
    <dbReference type="NCBI Taxonomy" id="1138585"/>
    <lineage>
        <taxon>Bacteria</taxon>
        <taxon>Bacillati</taxon>
        <taxon>Actinomycetota</taxon>
        <taxon>Actinomycetes</taxon>
        <taxon>Micrococcales</taxon>
        <taxon>Cellulomonadaceae</taxon>
        <taxon>Sediminihabitans</taxon>
    </lineage>
</organism>
<dbReference type="PANTHER" id="PTHR36234">
    <property type="entry name" value="LYSYL ENDOPEPTIDASE"/>
    <property type="match status" value="1"/>
</dbReference>
<feature type="compositionally biased region" description="Polar residues" evidence="1">
    <location>
        <begin position="1"/>
        <end position="10"/>
    </location>
</feature>
<sequence length="501" mass="51305">MPTTGSTSSPKRARARSPKKAPFAHLDDALFVPRLDQLDLGADALEGAGPGYSELMESICGVVDDSQEVEQYDGTLGVTAAFVAAHEQPVAQVAWNANLASTYTDPGNVSGVRWGSGTMIGPDLFLTCGHLFDADPNGWRIPRQNGTVTAITPQQAATSMHLNFLYQRDPSGAMRAEQSFPIVALVEYRLGGLDMALCRIGGSPGSTYGWTEFGTTNPAVGDMLAIIGHPAGQPKRIEAGPATGVTGTVVSYNDIDTLGGNSGSGILHAATGRVVGVHTNGGCNSAGTGSNTGVAIAAIVAASPTLRSLTPSSSTASAADRPFATRISDDVLATHAAADRIDTAFLRDHGGFTLATLDDVGTGLGRDTTLVSDQIGTPLARDVRGTVLSGDLTTKLAGDLGTVGAGDDPNNTLQEGVFDPGKVFDPVLDPVVRGGLAGFLGATVRPFVQAGEHADVGAPGDGTLADQVLAELDALLVAQQSVTASLTTLRAALAAMFEEEA</sequence>
<proteinExistence type="predicted"/>
<evidence type="ECO:0000313" key="2">
    <source>
        <dbReference type="EMBL" id="PJJ77885.1"/>
    </source>
</evidence>
<evidence type="ECO:0000313" key="3">
    <source>
        <dbReference type="Proteomes" id="UP000231693"/>
    </source>
</evidence>